<evidence type="ECO:0000256" key="9">
    <source>
        <dbReference type="ARBA" id="ARBA00023136"/>
    </source>
</evidence>
<dbReference type="PRINTS" id="PR00813">
    <property type="entry name" value="BCTERIALGSPG"/>
</dbReference>
<evidence type="ECO:0000256" key="3">
    <source>
        <dbReference type="ARBA" id="ARBA00020042"/>
    </source>
</evidence>
<dbReference type="InterPro" id="IPR000983">
    <property type="entry name" value="Bac_GSPG_pilin"/>
</dbReference>
<keyword evidence="6" id="KW-0997">Cell inner membrane</keyword>
<evidence type="ECO:0000256" key="2">
    <source>
        <dbReference type="ARBA" id="ARBA00009984"/>
    </source>
</evidence>
<dbReference type="InterPro" id="IPR045584">
    <property type="entry name" value="Pilin-like"/>
</dbReference>
<comment type="subcellular location">
    <subcellularLocation>
        <location evidence="1">Cell inner membrane</location>
        <topology evidence="1">Single-pass membrane protein</topology>
    </subcellularLocation>
</comment>
<protein>
    <recommendedName>
        <fullName evidence="3">Type II secretion system core protein G</fullName>
    </recommendedName>
</protein>
<dbReference type="NCBIfam" id="TIGR02532">
    <property type="entry name" value="IV_pilin_GFxxxE"/>
    <property type="match status" value="1"/>
</dbReference>
<evidence type="ECO:0000256" key="7">
    <source>
        <dbReference type="ARBA" id="ARBA00022692"/>
    </source>
</evidence>
<sequence>MFANRHKYTKRLLAQPGFTLIELLVVVVIITILAGYVVPKFMDKPDEARIARVQSDIRNISAALDMYRLDNFTYPTSDQGLEALVTAPGNLPNGARYQKGGYLDRMPKDPWGTVYNYLQPGSRGEYDIYSFGADGSPGGQGVNADVGNWEGE</sequence>
<name>A0A3B1BT66_9ZZZZ</name>
<dbReference type="GO" id="GO:0015627">
    <property type="term" value="C:type II protein secretion system complex"/>
    <property type="evidence" value="ECO:0007669"/>
    <property type="project" value="InterPro"/>
</dbReference>
<evidence type="ECO:0000256" key="8">
    <source>
        <dbReference type="ARBA" id="ARBA00022989"/>
    </source>
</evidence>
<keyword evidence="7 10" id="KW-0812">Transmembrane</keyword>
<evidence type="ECO:0000313" key="12">
    <source>
        <dbReference type="EMBL" id="VAX09535.1"/>
    </source>
</evidence>
<organism evidence="12">
    <name type="scientific">hydrothermal vent metagenome</name>
    <dbReference type="NCBI Taxonomy" id="652676"/>
    <lineage>
        <taxon>unclassified sequences</taxon>
        <taxon>metagenomes</taxon>
        <taxon>ecological metagenomes</taxon>
    </lineage>
</organism>
<dbReference type="Gene3D" id="3.30.700.10">
    <property type="entry name" value="Glycoprotein, Type 4 Pilin"/>
    <property type="match status" value="1"/>
</dbReference>
<evidence type="ECO:0000256" key="10">
    <source>
        <dbReference type="SAM" id="Phobius"/>
    </source>
</evidence>
<dbReference type="AlphaFoldDB" id="A0A3B1BT66"/>
<dbReference type="InterPro" id="IPR012902">
    <property type="entry name" value="N_methyl_site"/>
</dbReference>
<dbReference type="EMBL" id="UOFX01000053">
    <property type="protein sequence ID" value="VAX09535.1"/>
    <property type="molecule type" value="Genomic_DNA"/>
</dbReference>
<proteinExistence type="inferred from homology"/>
<feature type="domain" description="Type II secretion system protein GspG C-terminal" evidence="11">
    <location>
        <begin position="41"/>
        <end position="149"/>
    </location>
</feature>
<comment type="similarity">
    <text evidence="2">Belongs to the GSP G family.</text>
</comment>
<evidence type="ECO:0000256" key="6">
    <source>
        <dbReference type="ARBA" id="ARBA00022519"/>
    </source>
</evidence>
<dbReference type="GO" id="GO:0005886">
    <property type="term" value="C:plasma membrane"/>
    <property type="evidence" value="ECO:0007669"/>
    <property type="project" value="UniProtKB-SubCell"/>
</dbReference>
<keyword evidence="9 10" id="KW-0472">Membrane</keyword>
<feature type="transmembrane region" description="Helical" evidence="10">
    <location>
        <begin position="12"/>
        <end position="38"/>
    </location>
</feature>
<dbReference type="Pfam" id="PF08334">
    <property type="entry name" value="T2SSG"/>
    <property type="match status" value="1"/>
</dbReference>
<dbReference type="PANTHER" id="PTHR30093:SF44">
    <property type="entry name" value="TYPE II SECRETION SYSTEM CORE PROTEIN G"/>
    <property type="match status" value="1"/>
</dbReference>
<keyword evidence="8 10" id="KW-1133">Transmembrane helix</keyword>
<dbReference type="InterPro" id="IPR013545">
    <property type="entry name" value="T2SS_protein-GspG_C"/>
</dbReference>
<evidence type="ECO:0000256" key="4">
    <source>
        <dbReference type="ARBA" id="ARBA00022475"/>
    </source>
</evidence>
<dbReference type="PANTHER" id="PTHR30093">
    <property type="entry name" value="GENERAL SECRETION PATHWAY PROTEIN G"/>
    <property type="match status" value="1"/>
</dbReference>
<dbReference type="SUPFAM" id="SSF54523">
    <property type="entry name" value="Pili subunits"/>
    <property type="match status" value="1"/>
</dbReference>
<dbReference type="NCBIfam" id="TIGR01710">
    <property type="entry name" value="typeII_sec_gspG"/>
    <property type="match status" value="1"/>
</dbReference>
<keyword evidence="4" id="KW-1003">Cell membrane</keyword>
<evidence type="ECO:0000256" key="1">
    <source>
        <dbReference type="ARBA" id="ARBA00004377"/>
    </source>
</evidence>
<keyword evidence="5" id="KW-0488">Methylation</keyword>
<evidence type="ECO:0000256" key="5">
    <source>
        <dbReference type="ARBA" id="ARBA00022481"/>
    </source>
</evidence>
<gene>
    <name evidence="12" type="ORF">MNBD_GAMMA26-323</name>
</gene>
<dbReference type="InterPro" id="IPR010054">
    <property type="entry name" value="Type2_sec_GspG"/>
</dbReference>
<dbReference type="Pfam" id="PF07963">
    <property type="entry name" value="N_methyl"/>
    <property type="match status" value="1"/>
</dbReference>
<reference evidence="12" key="1">
    <citation type="submission" date="2018-06" db="EMBL/GenBank/DDBJ databases">
        <authorList>
            <person name="Zhirakovskaya E."/>
        </authorList>
    </citation>
    <scope>NUCLEOTIDE SEQUENCE</scope>
</reference>
<dbReference type="GO" id="GO:0015628">
    <property type="term" value="P:protein secretion by the type II secretion system"/>
    <property type="evidence" value="ECO:0007669"/>
    <property type="project" value="InterPro"/>
</dbReference>
<accession>A0A3B1BT66</accession>
<evidence type="ECO:0000259" key="11">
    <source>
        <dbReference type="Pfam" id="PF08334"/>
    </source>
</evidence>